<dbReference type="NCBIfam" id="TIGR00129">
    <property type="entry name" value="fdhD_narQ"/>
    <property type="match status" value="1"/>
</dbReference>
<evidence type="ECO:0000256" key="4">
    <source>
        <dbReference type="SAM" id="MobiDB-lite"/>
    </source>
</evidence>
<organism evidence="5 6">
    <name type="scientific">Aeromonas allosaccharophila</name>
    <dbReference type="NCBI Taxonomy" id="656"/>
    <lineage>
        <taxon>Bacteria</taxon>
        <taxon>Pseudomonadati</taxon>
        <taxon>Pseudomonadota</taxon>
        <taxon>Gammaproteobacteria</taxon>
        <taxon>Aeromonadales</taxon>
        <taxon>Aeromonadaceae</taxon>
        <taxon>Aeromonas</taxon>
    </lineage>
</organism>
<comment type="function">
    <text evidence="3">Required for formate dehydrogenase (FDH) activity. Acts as a sulfur carrier protein that transfers sulfur from IscS to the molybdenum cofactor prior to its insertion into FDH.</text>
</comment>
<dbReference type="Gene3D" id="3.10.20.10">
    <property type="match status" value="1"/>
</dbReference>
<dbReference type="InterPro" id="IPR003786">
    <property type="entry name" value="FdhD"/>
</dbReference>
<dbReference type="Proteomes" id="UP001302667">
    <property type="component" value="Chromosome"/>
</dbReference>
<evidence type="ECO:0000256" key="1">
    <source>
        <dbReference type="ARBA" id="ARBA00022490"/>
    </source>
</evidence>
<keyword evidence="1 3" id="KW-0963">Cytoplasm</keyword>
<protein>
    <recommendedName>
        <fullName evidence="3">Sulfur carrier protein FdhD</fullName>
    </recommendedName>
</protein>
<dbReference type="SUPFAM" id="SSF53927">
    <property type="entry name" value="Cytidine deaminase-like"/>
    <property type="match status" value="1"/>
</dbReference>
<dbReference type="PANTHER" id="PTHR30592">
    <property type="entry name" value="FORMATE DEHYDROGENASE"/>
    <property type="match status" value="1"/>
</dbReference>
<gene>
    <name evidence="3 5" type="primary">fdhD</name>
    <name evidence="5" type="ORF">RY972_09935</name>
</gene>
<comment type="subcellular location">
    <subcellularLocation>
        <location evidence="3">Cytoplasm</location>
    </subcellularLocation>
</comment>
<feature type="binding site" evidence="3">
    <location>
        <begin position="276"/>
        <end position="281"/>
    </location>
    <ligand>
        <name>Mo-bis(molybdopterin guanine dinucleotide)</name>
        <dbReference type="ChEBI" id="CHEBI:60539"/>
    </ligand>
</feature>
<name>A0ABZ0FFR4_9GAMM</name>
<evidence type="ECO:0000256" key="3">
    <source>
        <dbReference type="HAMAP-Rule" id="MF_00187"/>
    </source>
</evidence>
<comment type="similarity">
    <text evidence="3">Belongs to the FdhD family.</text>
</comment>
<dbReference type="Pfam" id="PF02634">
    <property type="entry name" value="FdhD-NarQ"/>
    <property type="match status" value="1"/>
</dbReference>
<dbReference type="InterPro" id="IPR016193">
    <property type="entry name" value="Cytidine_deaminase-like"/>
</dbReference>
<dbReference type="EMBL" id="CP136584">
    <property type="protein sequence ID" value="WOE68335.1"/>
    <property type="molecule type" value="Genomic_DNA"/>
</dbReference>
<dbReference type="Gene3D" id="3.40.140.10">
    <property type="entry name" value="Cytidine Deaminase, domain 2"/>
    <property type="match status" value="1"/>
</dbReference>
<proteinExistence type="inferred from homology"/>
<feature type="active site" description="Cysteine persulfide intermediate" evidence="3">
    <location>
        <position position="139"/>
    </location>
</feature>
<evidence type="ECO:0000256" key="2">
    <source>
        <dbReference type="ARBA" id="ARBA00023150"/>
    </source>
</evidence>
<sequence length="294" mass="32230">MREAIELEARGERSEQKQNEQYEQREQNELARCAIHREVVHYRADTLTCDSEMALPSETPVALVYNGIAHSVMMCSASDLEDFAIGFSLSEGIIDSLLDIHDIEQIDGCQGIELHITLANRCVHRLKEKRRTMAGRTGCGICGSESLEQVIRTQPSLPDSQRLAVGHIDKVLSALRPLQLLGQRTGATHAAVHLDGEGNILAIREDVGRHIALDKLVGHLCRTGRRDGAILVTSRASFEMVQKCASAGVEILLAISAATELAVERAEQTGLTLVGFCRPGRAEIYSGCQRILLK</sequence>
<dbReference type="PIRSF" id="PIRSF015626">
    <property type="entry name" value="FdhD"/>
    <property type="match status" value="1"/>
</dbReference>
<dbReference type="RefSeq" id="WP_317104117.1">
    <property type="nucleotide sequence ID" value="NZ_CP136584.1"/>
</dbReference>
<evidence type="ECO:0000313" key="6">
    <source>
        <dbReference type="Proteomes" id="UP001302667"/>
    </source>
</evidence>
<evidence type="ECO:0000313" key="5">
    <source>
        <dbReference type="EMBL" id="WOE68335.1"/>
    </source>
</evidence>
<feature type="region of interest" description="Disordered" evidence="4">
    <location>
        <begin position="1"/>
        <end position="21"/>
    </location>
</feature>
<keyword evidence="6" id="KW-1185">Reference proteome</keyword>
<keyword evidence="2 3" id="KW-0501">Molybdenum cofactor biosynthesis</keyword>
<accession>A0ABZ0FFR4</accession>
<reference evidence="5 6" key="1">
    <citation type="submission" date="2023-10" db="EMBL/GenBank/DDBJ databases">
        <title>Genome analysis of psychrotrophic aerobic bacterium Aeromonas allosaccharophila BIM B-1809 isolated from infected fish.</title>
        <authorList>
            <person name="Leanovich S.I."/>
            <person name="Sidarenka A.V."/>
            <person name="Akhremchuk A.E."/>
            <person name="Sikolenko M.A."/>
            <person name="Valentovich L.N."/>
        </authorList>
    </citation>
    <scope>NUCLEOTIDE SEQUENCE [LARGE SCALE GENOMIC DNA]</scope>
    <source>
        <strain evidence="5 6">BIM B-1809</strain>
    </source>
</reference>
<dbReference type="HAMAP" id="MF_00187">
    <property type="entry name" value="FdhD"/>
    <property type="match status" value="1"/>
</dbReference>
<dbReference type="PANTHER" id="PTHR30592:SF1">
    <property type="entry name" value="SULFUR CARRIER PROTEIN FDHD"/>
    <property type="match status" value="1"/>
</dbReference>